<comment type="cofactor">
    <cofactor evidence="1">
        <name>[4Fe-4S] cluster</name>
        <dbReference type="ChEBI" id="CHEBI:49883"/>
    </cofactor>
</comment>
<evidence type="ECO:0000259" key="16">
    <source>
        <dbReference type="PROSITE" id="PS51449"/>
    </source>
</evidence>
<evidence type="ECO:0000256" key="14">
    <source>
        <dbReference type="ARBA" id="ARBA00051661"/>
    </source>
</evidence>
<evidence type="ECO:0000256" key="13">
    <source>
        <dbReference type="ARBA" id="ARBA00031213"/>
    </source>
</evidence>
<organism evidence="18 19">
    <name type="scientific">[Myrmecia] bisecta</name>
    <dbReference type="NCBI Taxonomy" id="41462"/>
    <lineage>
        <taxon>Eukaryota</taxon>
        <taxon>Viridiplantae</taxon>
        <taxon>Chlorophyta</taxon>
        <taxon>core chlorophytes</taxon>
        <taxon>Trebouxiophyceae</taxon>
        <taxon>Trebouxiales</taxon>
        <taxon>Trebouxiaceae</taxon>
        <taxon>Myrmecia</taxon>
    </lineage>
</organism>
<keyword evidence="7" id="KW-0808">Transferase</keyword>
<evidence type="ECO:0000256" key="1">
    <source>
        <dbReference type="ARBA" id="ARBA00001966"/>
    </source>
</evidence>
<keyword evidence="8" id="KW-0949">S-adenosyl-L-methionine</keyword>
<evidence type="ECO:0000259" key="17">
    <source>
        <dbReference type="PROSITE" id="PS51918"/>
    </source>
</evidence>
<feature type="domain" description="Radical SAM core" evidence="17">
    <location>
        <begin position="112"/>
        <end position="347"/>
    </location>
</feature>
<evidence type="ECO:0000259" key="15">
    <source>
        <dbReference type="PROSITE" id="PS50042"/>
    </source>
</evidence>
<comment type="caution">
    <text evidence="18">The sequence shown here is derived from an EMBL/GenBank/DDBJ whole genome shotgun (WGS) entry which is preliminary data.</text>
</comment>
<keyword evidence="11" id="KW-0408">Iron</keyword>
<evidence type="ECO:0000256" key="11">
    <source>
        <dbReference type="ARBA" id="ARBA00023004"/>
    </source>
</evidence>
<dbReference type="Pfam" id="PF00027">
    <property type="entry name" value="cNMP_binding"/>
    <property type="match status" value="1"/>
</dbReference>
<dbReference type="InterPro" id="IPR058240">
    <property type="entry name" value="rSAM_sf"/>
</dbReference>
<evidence type="ECO:0000256" key="4">
    <source>
        <dbReference type="ARBA" id="ARBA00013273"/>
    </source>
</evidence>
<dbReference type="EC" id="2.8.4.5" evidence="4"/>
<evidence type="ECO:0000256" key="5">
    <source>
        <dbReference type="ARBA" id="ARBA00018810"/>
    </source>
</evidence>
<reference evidence="18 19" key="1">
    <citation type="journal article" date="2024" name="Nat. Commun.">
        <title>Phylogenomics reveals the evolutionary origins of lichenization in chlorophyte algae.</title>
        <authorList>
            <person name="Puginier C."/>
            <person name="Libourel C."/>
            <person name="Otte J."/>
            <person name="Skaloud P."/>
            <person name="Haon M."/>
            <person name="Grisel S."/>
            <person name="Petersen M."/>
            <person name="Berrin J.G."/>
            <person name="Delaux P.M."/>
            <person name="Dal Grande F."/>
            <person name="Keller J."/>
        </authorList>
    </citation>
    <scope>NUCLEOTIDE SEQUENCE [LARGE SCALE GENOMIC DNA]</scope>
    <source>
        <strain evidence="18 19">SAG 2043</strain>
    </source>
</reference>
<dbReference type="InterPro" id="IPR013848">
    <property type="entry name" value="Methylthiotransferase_N"/>
</dbReference>
<dbReference type="InterPro" id="IPR000595">
    <property type="entry name" value="cNMP-bd_dom"/>
</dbReference>
<gene>
    <name evidence="18" type="ORF">WJX72_009107</name>
</gene>
<evidence type="ECO:0000313" key="19">
    <source>
        <dbReference type="Proteomes" id="UP001489004"/>
    </source>
</evidence>
<proteinExistence type="inferred from homology"/>
<dbReference type="PANTHER" id="PTHR11918:SF45">
    <property type="entry name" value="THREONYLCARBAMOYLADENOSINE TRNA METHYLTHIOTRANSFERASE"/>
    <property type="match status" value="1"/>
</dbReference>
<keyword evidence="10" id="KW-0479">Metal-binding</keyword>
<dbReference type="InterPro" id="IPR006638">
    <property type="entry name" value="Elp3/MiaA/NifB-like_rSAM"/>
</dbReference>
<dbReference type="InterPro" id="IPR014710">
    <property type="entry name" value="RmlC-like_jellyroll"/>
</dbReference>
<feature type="domain" description="Cyclic nucleotide-binding" evidence="15">
    <location>
        <begin position="504"/>
        <end position="607"/>
    </location>
</feature>
<comment type="similarity">
    <text evidence="3">Belongs to the methylthiotransferase family. CDKAL1 subfamily.</text>
</comment>
<comment type="function">
    <text evidence="2">Catalyzes the methylthiolation of N6-threonylcarbamoyladenosine (t(6)A), leading to the formation of 2-methylthio-N6-threonylcarbamoyladenosine (ms(2)t(6)A) at position 37 in tRNAs that read codons beginning with adenine.</text>
</comment>
<dbReference type="NCBIfam" id="TIGR01578">
    <property type="entry name" value="MiaB-like-B"/>
    <property type="match status" value="1"/>
</dbReference>
<dbReference type="PROSITE" id="PS51918">
    <property type="entry name" value="RADICAL_SAM"/>
    <property type="match status" value="1"/>
</dbReference>
<dbReference type="GO" id="GO:0035598">
    <property type="term" value="F:tRNA (N(6)-L-threonylcarbamoyladenosine(37)-C(2))-methylthiotransferase activity"/>
    <property type="evidence" value="ECO:0007669"/>
    <property type="project" value="UniProtKB-EC"/>
</dbReference>
<dbReference type="GO" id="GO:0046872">
    <property type="term" value="F:metal ion binding"/>
    <property type="evidence" value="ECO:0007669"/>
    <property type="project" value="UniProtKB-KW"/>
</dbReference>
<dbReference type="AlphaFoldDB" id="A0AAW1QRZ2"/>
<evidence type="ECO:0000256" key="10">
    <source>
        <dbReference type="ARBA" id="ARBA00022723"/>
    </source>
</evidence>
<dbReference type="Pfam" id="PF04055">
    <property type="entry name" value="Radical_SAM"/>
    <property type="match status" value="1"/>
</dbReference>
<dbReference type="GO" id="GO:0051539">
    <property type="term" value="F:4 iron, 4 sulfur cluster binding"/>
    <property type="evidence" value="ECO:0007669"/>
    <property type="project" value="UniProtKB-KW"/>
</dbReference>
<feature type="domain" description="MTTase N-terminal" evidence="16">
    <location>
        <begin position="1"/>
        <end position="91"/>
    </location>
</feature>
<evidence type="ECO:0000256" key="6">
    <source>
        <dbReference type="ARBA" id="ARBA00022485"/>
    </source>
</evidence>
<dbReference type="Gene3D" id="3.40.50.12160">
    <property type="entry name" value="Methylthiotransferase, N-terminal domain"/>
    <property type="match status" value="1"/>
</dbReference>
<dbReference type="NCBIfam" id="TIGR00089">
    <property type="entry name" value="MiaB/RimO family radical SAM methylthiotransferase"/>
    <property type="match status" value="1"/>
</dbReference>
<keyword evidence="9" id="KW-0819">tRNA processing</keyword>
<dbReference type="InterPro" id="IPR018490">
    <property type="entry name" value="cNMP-bd_dom_sf"/>
</dbReference>
<dbReference type="SUPFAM" id="SSF102114">
    <property type="entry name" value="Radical SAM enzymes"/>
    <property type="match status" value="1"/>
</dbReference>
<sequence length="864" mass="95652">MGQLAAYGYRLVPDVEKEQADLWLVNTCTVKNPSQQAMGHILMKGKALNKKLVVAGCVPQGDRRAPELQNLSLLGVTQIDRVVEAVEETLKGNVVQMLAKKALPKLDLPKVRRNKHIEILPLSMGCLGACTYCKTKHARGELGSYDLDSLVSRASQAAEDPEVREIWLSSEDTGAYGRDLGTDLPTLLRRLVAVLPADGSTMLRIGMTNPPFILEHLDAIAEALNHPRVFAYLHVPVQSGSDAVLTAMNREYSVAEFERVADTLLRAVPGLELATDIICGFPGETDDDFAATMRLVRKYRFSHCHISQFYPRPGTPAARMKKVPSSKVKQRSREITALVDSLPATCERLVGSVQRVWVVDTAADGHHLVAHTKSYDQVLLEPWMVEEALLGAQPPSRKRASFAAALASSADTHAASAAQTSAQVRTASFASTSAGYGRRGSVGSFAAALKAVKYKEGSYDEYAQFSMVPPSDRRAMKQALAKEPEARSEDELLPVLRVLQKIEFTAALDSSVQHELARFVRYEAHNAKSVVFKQGDVGELFYIIVSGRVAVKVNSEEGMTVARMIEAGYSFGELALLKKGGMRVATIQTIMHTEFLTVDGDQYAQLLSRLHREEINSKVAVLQNAKIFWGWPVEQLEQLSLVLQMRRLPSRSVVVQQGTTSDAMYFIQRGSVRIVRRMQPSASLACTLREDPLLSTRFAPTNNLQDRYQKMPYPGRPLSRSLPCSPRAQLGEMARSPRSPQLRPHEVWVEVVTLGDNESFGELAALHGSTRQASVITTSCTDLLVLTKHDLLSQVNGNARAKLESMADSYTPDAAMLKALEKSLQWERYKFDLVSSILWERGRQDRLVDYTSLQTHATKQRWRG</sequence>
<evidence type="ECO:0000313" key="18">
    <source>
        <dbReference type="EMBL" id="KAK9824275.1"/>
    </source>
</evidence>
<keyword evidence="19" id="KW-1185">Reference proteome</keyword>
<keyword evidence="6" id="KW-0004">4Fe-4S</keyword>
<dbReference type="PROSITE" id="PS50042">
    <property type="entry name" value="CNMP_BINDING_3"/>
    <property type="match status" value="2"/>
</dbReference>
<evidence type="ECO:0000256" key="3">
    <source>
        <dbReference type="ARBA" id="ARBA00008616"/>
    </source>
</evidence>
<dbReference type="SFLD" id="SFLDS00029">
    <property type="entry name" value="Radical_SAM"/>
    <property type="match status" value="1"/>
</dbReference>
<dbReference type="InterPro" id="IPR038135">
    <property type="entry name" value="Methylthiotransferase_N_sf"/>
</dbReference>
<dbReference type="InterPro" id="IPR020612">
    <property type="entry name" value="Methylthiotransferase_CS"/>
</dbReference>
<evidence type="ECO:0000256" key="9">
    <source>
        <dbReference type="ARBA" id="ARBA00022694"/>
    </source>
</evidence>
<keyword evidence="12" id="KW-0411">Iron-sulfur</keyword>
<dbReference type="Pfam" id="PF00919">
    <property type="entry name" value="UPF0004"/>
    <property type="match status" value="1"/>
</dbReference>
<dbReference type="EMBL" id="JALJOR010000002">
    <property type="protein sequence ID" value="KAK9824275.1"/>
    <property type="molecule type" value="Genomic_DNA"/>
</dbReference>
<comment type="catalytic activity">
    <reaction evidence="14">
        <text>N(6)-L-threonylcarbamoyladenosine(37) in tRNA + (sulfur carrier)-SH + AH2 + 2 S-adenosyl-L-methionine = 2-methylsulfanyl-N(6)-L-threonylcarbamoyladenosine(37) in tRNA + (sulfur carrier)-H + 5'-deoxyadenosine + L-methionine + A + S-adenosyl-L-homocysteine + 2 H(+)</text>
        <dbReference type="Rhea" id="RHEA:37075"/>
        <dbReference type="Rhea" id="RHEA-COMP:10163"/>
        <dbReference type="Rhea" id="RHEA-COMP:11092"/>
        <dbReference type="Rhea" id="RHEA-COMP:14737"/>
        <dbReference type="Rhea" id="RHEA-COMP:14739"/>
        <dbReference type="ChEBI" id="CHEBI:13193"/>
        <dbReference type="ChEBI" id="CHEBI:15378"/>
        <dbReference type="ChEBI" id="CHEBI:17319"/>
        <dbReference type="ChEBI" id="CHEBI:17499"/>
        <dbReference type="ChEBI" id="CHEBI:29917"/>
        <dbReference type="ChEBI" id="CHEBI:57844"/>
        <dbReference type="ChEBI" id="CHEBI:57856"/>
        <dbReference type="ChEBI" id="CHEBI:59789"/>
        <dbReference type="ChEBI" id="CHEBI:64428"/>
        <dbReference type="ChEBI" id="CHEBI:74418"/>
        <dbReference type="ChEBI" id="CHEBI:74420"/>
        <dbReference type="EC" id="2.8.4.5"/>
    </reaction>
</comment>
<dbReference type="CDD" id="cd01335">
    <property type="entry name" value="Radical_SAM"/>
    <property type="match status" value="1"/>
</dbReference>
<dbReference type="SMART" id="SM00100">
    <property type="entry name" value="cNMP"/>
    <property type="match status" value="2"/>
</dbReference>
<dbReference type="SUPFAM" id="SSF51206">
    <property type="entry name" value="cAMP-binding domain-like"/>
    <property type="match status" value="2"/>
</dbReference>
<evidence type="ECO:0000256" key="7">
    <source>
        <dbReference type="ARBA" id="ARBA00022679"/>
    </source>
</evidence>
<name>A0AAW1QRZ2_9CHLO</name>
<dbReference type="PANTHER" id="PTHR11918">
    <property type="entry name" value="RADICAL SAM PROTEINS"/>
    <property type="match status" value="1"/>
</dbReference>
<feature type="domain" description="Cyclic nucleotide-binding" evidence="15">
    <location>
        <begin position="627"/>
        <end position="791"/>
    </location>
</feature>
<dbReference type="InterPro" id="IPR023404">
    <property type="entry name" value="rSAM_horseshoe"/>
</dbReference>
<dbReference type="SMART" id="SM00729">
    <property type="entry name" value="Elp3"/>
    <property type="match status" value="1"/>
</dbReference>
<dbReference type="Gene3D" id="3.80.30.20">
    <property type="entry name" value="tm_1862 like domain"/>
    <property type="match status" value="1"/>
</dbReference>
<evidence type="ECO:0000256" key="8">
    <source>
        <dbReference type="ARBA" id="ARBA00022691"/>
    </source>
</evidence>
<evidence type="ECO:0000256" key="2">
    <source>
        <dbReference type="ARBA" id="ARBA00002399"/>
    </source>
</evidence>
<protein>
    <recommendedName>
        <fullName evidence="5">Threonylcarbamoyladenosine tRNA methylthiotransferase</fullName>
        <ecNumber evidence="4">2.8.4.5</ecNumber>
    </recommendedName>
    <alternativeName>
        <fullName evidence="13">tRNA-t(6)A37 methylthiotransferase</fullName>
    </alternativeName>
</protein>
<dbReference type="PROSITE" id="PS01278">
    <property type="entry name" value="MTTASE_RADICAL"/>
    <property type="match status" value="1"/>
</dbReference>
<dbReference type="GO" id="GO:0005783">
    <property type="term" value="C:endoplasmic reticulum"/>
    <property type="evidence" value="ECO:0007669"/>
    <property type="project" value="TreeGrafter"/>
</dbReference>
<accession>A0AAW1QRZ2</accession>
<dbReference type="SFLD" id="SFLDG01082">
    <property type="entry name" value="B12-binding_domain_containing"/>
    <property type="match status" value="1"/>
</dbReference>
<dbReference type="Gene3D" id="2.60.120.10">
    <property type="entry name" value="Jelly Rolls"/>
    <property type="match status" value="2"/>
</dbReference>
<dbReference type="FunFam" id="3.80.30.20:FF:000002">
    <property type="entry name" value="threonylcarbamoyladenosine tRNA methylthiotransferase isoform X2"/>
    <property type="match status" value="1"/>
</dbReference>
<dbReference type="InterPro" id="IPR006466">
    <property type="entry name" value="MiaB-like_arc_euk"/>
</dbReference>
<dbReference type="Proteomes" id="UP001489004">
    <property type="component" value="Unassembled WGS sequence"/>
</dbReference>
<dbReference type="InterPro" id="IPR005839">
    <property type="entry name" value="Methylthiotransferase"/>
</dbReference>
<dbReference type="CDD" id="cd00038">
    <property type="entry name" value="CAP_ED"/>
    <property type="match status" value="2"/>
</dbReference>
<dbReference type="PROSITE" id="PS51449">
    <property type="entry name" value="MTTASE_N"/>
    <property type="match status" value="1"/>
</dbReference>
<evidence type="ECO:0000256" key="12">
    <source>
        <dbReference type="ARBA" id="ARBA00023014"/>
    </source>
</evidence>
<dbReference type="InterPro" id="IPR007197">
    <property type="entry name" value="rSAM"/>
</dbReference>